<dbReference type="Pfam" id="PF24571">
    <property type="entry name" value="HEAT_SCC3-SA"/>
    <property type="match status" value="1"/>
</dbReference>
<feature type="chain" id="PRO_5045556070" description="Cohesin subunit SCC3/SA HEAT-repeats domain-containing protein" evidence="2">
    <location>
        <begin position="19"/>
        <end position="171"/>
    </location>
</feature>
<keyword evidence="2" id="KW-0732">Signal</keyword>
<evidence type="ECO:0000259" key="3">
    <source>
        <dbReference type="Pfam" id="PF24571"/>
    </source>
</evidence>
<proteinExistence type="inferred from homology"/>
<feature type="signal peptide" evidence="2">
    <location>
        <begin position="1"/>
        <end position="18"/>
    </location>
</feature>
<evidence type="ECO:0000256" key="1">
    <source>
        <dbReference type="ARBA" id="ARBA00005486"/>
    </source>
</evidence>
<dbReference type="PANTHER" id="PTHR11199:SF8">
    <property type="entry name" value="COHESIN SUBUNIT SA-3"/>
    <property type="match status" value="1"/>
</dbReference>
<comment type="similarity">
    <text evidence="1">Belongs to the SCC3 family.</text>
</comment>
<accession>A0ABQ9DSX0</accession>
<dbReference type="PANTHER" id="PTHR11199">
    <property type="entry name" value="STROMAL ANTIGEN"/>
    <property type="match status" value="1"/>
</dbReference>
<dbReference type="EMBL" id="WHWB01032495">
    <property type="protein sequence ID" value="KAJ7425518.1"/>
    <property type="molecule type" value="Genomic_DNA"/>
</dbReference>
<dbReference type="Proteomes" id="UP001145742">
    <property type="component" value="Unassembled WGS sequence"/>
</dbReference>
<organism evidence="4 5">
    <name type="scientific">Willisornis vidua</name>
    <name type="common">Xingu scale-backed antbird</name>
    <dbReference type="NCBI Taxonomy" id="1566151"/>
    <lineage>
        <taxon>Eukaryota</taxon>
        <taxon>Metazoa</taxon>
        <taxon>Chordata</taxon>
        <taxon>Craniata</taxon>
        <taxon>Vertebrata</taxon>
        <taxon>Euteleostomi</taxon>
        <taxon>Archelosauria</taxon>
        <taxon>Archosauria</taxon>
        <taxon>Dinosauria</taxon>
        <taxon>Saurischia</taxon>
        <taxon>Theropoda</taxon>
        <taxon>Coelurosauria</taxon>
        <taxon>Aves</taxon>
        <taxon>Neognathae</taxon>
        <taxon>Neoaves</taxon>
        <taxon>Telluraves</taxon>
        <taxon>Australaves</taxon>
        <taxon>Passeriformes</taxon>
        <taxon>Thamnophilidae</taxon>
        <taxon>Willisornis</taxon>
    </lineage>
</organism>
<evidence type="ECO:0000313" key="5">
    <source>
        <dbReference type="Proteomes" id="UP001145742"/>
    </source>
</evidence>
<protein>
    <recommendedName>
        <fullName evidence="3">Cohesin subunit SCC3/SA HEAT-repeats domain-containing protein</fullName>
    </recommendedName>
</protein>
<dbReference type="InterPro" id="IPR039662">
    <property type="entry name" value="Cohesin_Scc3/SA"/>
</dbReference>
<sequence length="171" mass="19121">MKLMSSLVLVALELSGHQETAQRQLEQERGRDLGRRSTEKLETLLEKHREFSADAHPVASLLTVLRHLELGLLCSARMERVLCQVLYQVREVFGKHSERGVLDAASRALYALCDPELPLHARGDVTRGLLGDSLADRCHLQVTELLQAVAPDEEDIYGLAATLRRISALFK</sequence>
<gene>
    <name evidence="4" type="ORF">WISP_23127</name>
</gene>
<evidence type="ECO:0000313" key="4">
    <source>
        <dbReference type="EMBL" id="KAJ7425518.1"/>
    </source>
</evidence>
<dbReference type="InterPro" id="IPR056396">
    <property type="entry name" value="HEAT_SCC3-SA"/>
</dbReference>
<name>A0ABQ9DSX0_9PASS</name>
<feature type="domain" description="Cohesin subunit SCC3/SA HEAT-repeats" evidence="3">
    <location>
        <begin position="20"/>
        <end position="170"/>
    </location>
</feature>
<keyword evidence="5" id="KW-1185">Reference proteome</keyword>
<comment type="caution">
    <text evidence="4">The sequence shown here is derived from an EMBL/GenBank/DDBJ whole genome shotgun (WGS) entry which is preliminary data.</text>
</comment>
<reference evidence="4" key="1">
    <citation type="submission" date="2019-10" db="EMBL/GenBank/DDBJ databases">
        <authorList>
            <person name="Soares A.E.R."/>
            <person name="Aleixo A."/>
            <person name="Schneider P."/>
            <person name="Miyaki C.Y."/>
            <person name="Schneider M.P."/>
            <person name="Mello C."/>
            <person name="Vasconcelos A.T.R."/>
        </authorList>
    </citation>
    <scope>NUCLEOTIDE SEQUENCE</scope>
    <source>
        <tissue evidence="4">Muscle</tissue>
    </source>
</reference>
<evidence type="ECO:0000256" key="2">
    <source>
        <dbReference type="SAM" id="SignalP"/>
    </source>
</evidence>